<name>A0A9W7FAP6_9STRA</name>
<dbReference type="AlphaFoldDB" id="A0A9W7FAP6"/>
<sequence>MTVAGNHDLWVCGGPSCGDKFDQFGVGMMQYYAQDTVGSVTFVDNDFANFEIDPDSQDSGWDTFVENNKAENFL</sequence>
<proteinExistence type="predicted"/>
<dbReference type="EMBL" id="BRXW01000113">
    <property type="protein sequence ID" value="GMI07594.1"/>
    <property type="molecule type" value="Genomic_DNA"/>
</dbReference>
<dbReference type="OrthoDB" id="437690at2759"/>
<gene>
    <name evidence="1" type="ORF">TrLO_g8273</name>
</gene>
<organism evidence="1 2">
    <name type="scientific">Triparma laevis f. longispina</name>
    <dbReference type="NCBI Taxonomy" id="1714387"/>
    <lineage>
        <taxon>Eukaryota</taxon>
        <taxon>Sar</taxon>
        <taxon>Stramenopiles</taxon>
        <taxon>Ochrophyta</taxon>
        <taxon>Bolidophyceae</taxon>
        <taxon>Parmales</taxon>
        <taxon>Triparmaceae</taxon>
        <taxon>Triparma</taxon>
    </lineage>
</organism>
<accession>A0A9W7FAP6</accession>
<evidence type="ECO:0000313" key="2">
    <source>
        <dbReference type="Proteomes" id="UP001165122"/>
    </source>
</evidence>
<reference evidence="2" key="1">
    <citation type="journal article" date="2023" name="Commun. Biol.">
        <title>Genome analysis of Parmales, the sister group of diatoms, reveals the evolutionary specialization of diatoms from phago-mixotrophs to photoautotrophs.</title>
        <authorList>
            <person name="Ban H."/>
            <person name="Sato S."/>
            <person name="Yoshikawa S."/>
            <person name="Yamada K."/>
            <person name="Nakamura Y."/>
            <person name="Ichinomiya M."/>
            <person name="Sato N."/>
            <person name="Blanc-Mathieu R."/>
            <person name="Endo H."/>
            <person name="Kuwata A."/>
            <person name="Ogata H."/>
        </authorList>
    </citation>
    <scope>NUCLEOTIDE SEQUENCE [LARGE SCALE GENOMIC DNA]</scope>
    <source>
        <strain evidence="2">NIES 3700</strain>
    </source>
</reference>
<evidence type="ECO:0000313" key="1">
    <source>
        <dbReference type="EMBL" id="GMI07594.1"/>
    </source>
</evidence>
<protein>
    <submittedName>
        <fullName evidence="1">Uncharacterized protein</fullName>
    </submittedName>
</protein>
<dbReference type="Proteomes" id="UP001165122">
    <property type="component" value="Unassembled WGS sequence"/>
</dbReference>
<comment type="caution">
    <text evidence="1">The sequence shown here is derived from an EMBL/GenBank/DDBJ whole genome shotgun (WGS) entry which is preliminary data.</text>
</comment>
<keyword evidence="2" id="KW-1185">Reference proteome</keyword>